<dbReference type="InterPro" id="IPR018702">
    <property type="entry name" value="DUF2207"/>
</dbReference>
<sequence length="168" mass="18218">MLTMTRLGHQLIRTVMTLATALLVLIPLAALPASADTSKDSIKNLKVDITLDASGKAHITETFDWNFGTRKGLGFYRTLVTAMGYDPDPDKIRVYEVSGERVISPSGAPASIWRESETNGKTKFSIGAPDGSNDRVSGIQKYRLDYDVAGTINAIEEGQNTVESLIVV</sequence>
<evidence type="ECO:0000259" key="2">
    <source>
        <dbReference type="Pfam" id="PF09972"/>
    </source>
</evidence>
<dbReference type="AlphaFoldDB" id="A0A1Q5PZM6"/>
<gene>
    <name evidence="3" type="ORF">BSZ39_12425</name>
</gene>
<reference evidence="4" key="1">
    <citation type="submission" date="2016-12" db="EMBL/GenBank/DDBJ databases">
        <authorList>
            <person name="Meng X."/>
        </authorList>
    </citation>
    <scope>NUCLEOTIDE SEQUENCE [LARGE SCALE GENOMIC DNA]</scope>
    <source>
        <strain evidence="4">DSM 19116</strain>
    </source>
</reference>
<evidence type="ECO:0000313" key="4">
    <source>
        <dbReference type="Proteomes" id="UP000185628"/>
    </source>
</evidence>
<proteinExistence type="predicted"/>
<protein>
    <recommendedName>
        <fullName evidence="2">DUF2207 domain-containing protein</fullName>
    </recommendedName>
</protein>
<feature type="chain" id="PRO_5012208686" description="DUF2207 domain-containing protein" evidence="1">
    <location>
        <begin position="36"/>
        <end position="168"/>
    </location>
</feature>
<comment type="caution">
    <text evidence="3">The sequence shown here is derived from an EMBL/GenBank/DDBJ whole genome shotgun (WGS) entry which is preliminary data.</text>
</comment>
<name>A0A1Q5PZM6_9ACTO</name>
<keyword evidence="1" id="KW-0732">Signal</keyword>
<evidence type="ECO:0000313" key="3">
    <source>
        <dbReference type="EMBL" id="OKL52905.1"/>
    </source>
</evidence>
<evidence type="ECO:0000256" key="1">
    <source>
        <dbReference type="SAM" id="SignalP"/>
    </source>
</evidence>
<accession>A0A1Q5PZM6</accession>
<organism evidence="3 4">
    <name type="scientific">Bowdeniella nasicola</name>
    <dbReference type="NCBI Taxonomy" id="208480"/>
    <lineage>
        <taxon>Bacteria</taxon>
        <taxon>Bacillati</taxon>
        <taxon>Actinomycetota</taxon>
        <taxon>Actinomycetes</taxon>
        <taxon>Actinomycetales</taxon>
        <taxon>Actinomycetaceae</taxon>
        <taxon>Bowdeniella</taxon>
    </lineage>
</organism>
<dbReference type="EMBL" id="MQVR01000127">
    <property type="protein sequence ID" value="OKL52905.1"/>
    <property type="molecule type" value="Genomic_DNA"/>
</dbReference>
<dbReference type="Pfam" id="PF09972">
    <property type="entry name" value="DUF2207"/>
    <property type="match status" value="1"/>
</dbReference>
<feature type="signal peptide" evidence="1">
    <location>
        <begin position="1"/>
        <end position="35"/>
    </location>
</feature>
<feature type="domain" description="DUF2207" evidence="2">
    <location>
        <begin position="41"/>
        <end position="155"/>
    </location>
</feature>
<keyword evidence="4" id="KW-1185">Reference proteome</keyword>
<dbReference type="Proteomes" id="UP000185628">
    <property type="component" value="Unassembled WGS sequence"/>
</dbReference>